<dbReference type="InterPro" id="IPR046837">
    <property type="entry name" value="Laa1/Sip1/HEATR5-like_HEAT"/>
</dbReference>
<keyword evidence="6" id="KW-0968">Cytoplasmic vesicle</keyword>
<dbReference type="SUPFAM" id="SSF48371">
    <property type="entry name" value="ARM repeat"/>
    <property type="match status" value="2"/>
</dbReference>
<dbReference type="InterPro" id="IPR016024">
    <property type="entry name" value="ARM-type_fold"/>
</dbReference>
<dbReference type="FunFam" id="1.25.10.10:FF:000262">
    <property type="entry name" value="HEAT repeat-containing protein 5B"/>
    <property type="match status" value="1"/>
</dbReference>
<keyword evidence="5" id="KW-0653">Protein transport</keyword>
<dbReference type="PANTHER" id="PTHR21663:SF2">
    <property type="entry name" value="HEAT REPEAT-CONTAINING PROTEIN 5B"/>
    <property type="match status" value="1"/>
</dbReference>
<accession>A0A8D0PU46</accession>
<keyword evidence="4" id="KW-0677">Repeat</keyword>
<proteinExistence type="inferred from homology"/>
<evidence type="ECO:0000313" key="11">
    <source>
        <dbReference type="Proteomes" id="UP000694726"/>
    </source>
</evidence>
<evidence type="ECO:0000313" key="10">
    <source>
        <dbReference type="Ensembl" id="ENSSSCP00015039300.1"/>
    </source>
</evidence>
<comment type="subcellular location">
    <subcellularLocation>
        <location evidence="1">Cytoplasmic vesicle</location>
        <location evidence="1">Clathrin-coated vesicle</location>
    </subcellularLocation>
</comment>
<keyword evidence="3" id="KW-0813">Transport</keyword>
<name>A0A8D0PU46_PIG</name>
<dbReference type="Ensembl" id="ENSSSCT00015095704.1">
    <property type="protein sequence ID" value="ENSSSCP00015039300.1"/>
    <property type="gene ID" value="ENSSSCG00015070810.1"/>
</dbReference>
<dbReference type="Proteomes" id="UP000694726">
    <property type="component" value="Unplaced"/>
</dbReference>
<dbReference type="GO" id="GO:0015031">
    <property type="term" value="P:protein transport"/>
    <property type="evidence" value="ECO:0007669"/>
    <property type="project" value="UniProtKB-KW"/>
</dbReference>
<dbReference type="InterPro" id="IPR011989">
    <property type="entry name" value="ARM-like"/>
</dbReference>
<evidence type="ECO:0000256" key="6">
    <source>
        <dbReference type="ARBA" id="ARBA00023329"/>
    </source>
</evidence>
<evidence type="ECO:0000256" key="9">
    <source>
        <dbReference type="ARBA" id="ARBA00070809"/>
    </source>
</evidence>
<comment type="function">
    <text evidence="7">Component of clathrin-coated vesicles. Component of the aftiphilin/p200/gamma-synergin complex, which plays roles in AP1G1/AP-1-mediated protein trafficking including the trafficking of transferrin from early to recycling endosomes, and the membrane trafficking of furin and the lysosomal enzyme cathepsin D between the trans-Golgi network (TGN) and endosomes.</text>
</comment>
<reference evidence="10" key="1">
    <citation type="submission" date="2025-08" db="UniProtKB">
        <authorList>
            <consortium name="Ensembl"/>
        </authorList>
    </citation>
    <scope>IDENTIFICATION</scope>
</reference>
<dbReference type="FunFam" id="1.25.10.10:FF:000203">
    <property type="entry name" value="HEAT repeat containing 5B"/>
    <property type="match status" value="1"/>
</dbReference>
<evidence type="ECO:0000256" key="4">
    <source>
        <dbReference type="ARBA" id="ARBA00022737"/>
    </source>
</evidence>
<dbReference type="GO" id="GO:0030136">
    <property type="term" value="C:clathrin-coated vesicle"/>
    <property type="evidence" value="ECO:0007669"/>
    <property type="project" value="UniProtKB-SubCell"/>
</dbReference>
<dbReference type="Gene3D" id="1.25.10.10">
    <property type="entry name" value="Leucine-rich Repeat Variant"/>
    <property type="match status" value="3"/>
</dbReference>
<dbReference type="Pfam" id="PF20210">
    <property type="entry name" value="Laa1_Sip1_HTR5"/>
    <property type="match status" value="1"/>
</dbReference>
<protein>
    <recommendedName>
        <fullName evidence="9">HEAT repeat-containing protein 5B</fullName>
    </recommendedName>
</protein>
<sequence>MELAHSLLLNEEALAQITEAKRPVFIFEWLRFLDKVLVAANKTDVKEKQKKLVEQLTGLISSSPGPPTRKLLAKNLAALYSIGDTFTVFQTLDKCNDIIRNKDDTAAYLPTKLAAVACVGAFYEKMGRMLGSAFPETVNNLLKSLKSAESQGRSEILMSLQKVLNGLGGAAASCHRDIYKNARSLLTDRSMAVRCAVAKCLLELQNEAVFMWTAELENIATLCFKALENSNYGVRVAVSKLLGTVMATALMPKQATVMRQNVKRATFDEVLELMATGFLRGGSGFLKSGGEMLKVGGSVNREVRVGVTQAYVVFVTTLGGQWLERSFATFLSHVLDLVSHPRATQTHVEAVYSRRCVSFILRATVGSLLGEKAQIAAAKEICQAIGKQMKAVEAVVNDTSGENKSGAADIAASQHVMVCALQELGSLVQSLNATASPLIQEASIGLLETVTSVLLHPSMAARLAAAWCLRCVAVALPFQLTPFLDKCAERLNNLKTSPEAVSGYSFAMAALLGGVHQCPLGIPHAKGKMVVSIAEDLLRTAAQNSRLSLQRTQAGWLLLGALMTLGPSVVRYHLPKMLLLWRNVFPRSLKELEAEKARGDSFTWQVTLEGRAGALCAMRSFVAHCPELLTEDVIRKLMTPIECAMTMMSHIPSVIKTHGAHLKASAAMVRLRLYDILALLPPKTYEGSFNALLRELVAEFTLTDNSANTTTSLLRSLCHYDDSVLLGSWLQETDHKSIEDQLQPNSASGSGALEHDPSSIYLRIPAGEAVPGPLPLGVSVIDASVALFGVVFPHVSYKHRLQMLDHFAECVKQAKGVRQQAVQLNIFTAVLSALKGLAENKSTLGPEEVRKSALTLVMGALDNPNPILRCAAGEALGRMAQVVGEATFIARMAQYSFDKLKSARDVVSRTGHSLALGCLHRYVGGIGSGQHLKTSVSILLALAQDGTSSEVQTWSLHSLALIVDSSGPMYRSYVEPTLSLVLTLLLTVPPSHTEVHQCLGRCLGAIITTVGPELQGNGATISTIRSSCLVGCAITQDHSDSLVQAAAISCLQQLHMFAPRHVNLSSLVPSLCVHLCSSHLLLRRAAVACLRQLAQREAAEVCEYAMSLAKNAGDKESSGASVSPFAPGVSSRSDIHCRHQGVNITETGLEGLLFGMLDRETDRKLCSDIHDTLGHMLSSLAVEKLSHWLMLCKDVLAASSDMSTATPLSSGKDEEFEKKDEMDDDTMFTTLGEEDKSKPFVAPRWATRVFAADCLCRIINLCENADQAHFDLAMARSAKLRNPTNDLLVLHLSDLIRMAFMAATDHSNQLRMAGLQALEDIIKKFASVPEPEFPGHVILEQYQANVGAALRPAFSQDTPSDIIAKACQVCSTWIGSGVVSDLNDLRRVHNLLVSSLDKVQAGKGSSSQLYRESATTMEKLAVLKAWAEVTMVYCQGSNLHPHGCQIIFLISLLKTPILKKGSAYFGKIMQRKHTNINNRKNFMPRIFFD</sequence>
<evidence type="ECO:0000256" key="5">
    <source>
        <dbReference type="ARBA" id="ARBA00022927"/>
    </source>
</evidence>
<comment type="similarity">
    <text evidence="2">Belongs to the HEATR5 family.</text>
</comment>
<evidence type="ECO:0000256" key="8">
    <source>
        <dbReference type="ARBA" id="ARBA00062880"/>
    </source>
</evidence>
<dbReference type="PANTHER" id="PTHR21663">
    <property type="entry name" value="HYPOTHETICAL HEAT DOMAIN-CONTAINING"/>
    <property type="match status" value="1"/>
</dbReference>
<organism evidence="10 11">
    <name type="scientific">Sus scrofa</name>
    <name type="common">Pig</name>
    <dbReference type="NCBI Taxonomy" id="9823"/>
    <lineage>
        <taxon>Eukaryota</taxon>
        <taxon>Metazoa</taxon>
        <taxon>Chordata</taxon>
        <taxon>Craniata</taxon>
        <taxon>Vertebrata</taxon>
        <taxon>Euteleostomi</taxon>
        <taxon>Mammalia</taxon>
        <taxon>Eutheria</taxon>
        <taxon>Laurasiatheria</taxon>
        <taxon>Artiodactyla</taxon>
        <taxon>Suina</taxon>
        <taxon>Suidae</taxon>
        <taxon>Sus</taxon>
    </lineage>
</organism>
<dbReference type="InterPro" id="IPR040108">
    <property type="entry name" value="Laa1/Sip1/HEATR5"/>
</dbReference>
<evidence type="ECO:0000256" key="3">
    <source>
        <dbReference type="ARBA" id="ARBA00022448"/>
    </source>
</evidence>
<evidence type="ECO:0000256" key="1">
    <source>
        <dbReference type="ARBA" id="ARBA00004132"/>
    </source>
</evidence>
<evidence type="ECO:0000256" key="2">
    <source>
        <dbReference type="ARBA" id="ARBA00008304"/>
    </source>
</evidence>
<evidence type="ECO:0000256" key="7">
    <source>
        <dbReference type="ARBA" id="ARBA00056585"/>
    </source>
</evidence>
<dbReference type="FunFam" id="1.25.10.10:FF:000202">
    <property type="entry name" value="HEAT repeat-containing protein 5B isoform X1"/>
    <property type="match status" value="1"/>
</dbReference>
<comment type="subunit">
    <text evidence="8">Self-associates. Component of the aftiphilin/p200/gamma-synergin complex, at least composed of AFTPH/aftiphilin, HEATR5B/p200a and SYNRG/gamma-synergin, which plays a role in the AP1G1/AP-1-mediated protein trafficking from early to recycling endosomes and between the trans-Golgi network (TGN) and endosomes. Within the complex interacts with AFTPH/aftiphilin and SYNRG/gamma-synergin; the interactions are direct. Interacts with GGA1.</text>
</comment>